<evidence type="ECO:0000313" key="3">
    <source>
        <dbReference type="EMBL" id="KAF2279644.1"/>
    </source>
</evidence>
<name>A0A6A6JTS9_WESOR</name>
<keyword evidence="1" id="KW-0175">Coiled coil</keyword>
<keyword evidence="4" id="KW-1185">Reference proteome</keyword>
<protein>
    <submittedName>
        <fullName evidence="3">DUF618-domain-containing protein</fullName>
    </submittedName>
</protein>
<evidence type="ECO:0000259" key="2">
    <source>
        <dbReference type="PROSITE" id="PS51391"/>
    </source>
</evidence>
<dbReference type="GO" id="GO:0031124">
    <property type="term" value="P:mRNA 3'-end processing"/>
    <property type="evidence" value="ECO:0007669"/>
    <property type="project" value="InterPro"/>
</dbReference>
<proteinExistence type="predicted"/>
<dbReference type="CDD" id="cd17003">
    <property type="entry name" value="CID_Rtt103"/>
    <property type="match status" value="1"/>
</dbReference>
<dbReference type="InterPro" id="IPR006569">
    <property type="entry name" value="CID_dom"/>
</dbReference>
<sequence>MSGYTDDAINAKLASLNETTESIVSVSQWILFYRKNAERTAQVWTQKINTCHSSKKLPLIYVANEVVQQSRIKKKEEFIRAFEPLIAEATVTAFKTATPSSAQEKIRRVVDVWRDRQIFRPDILQQIDAGMASRAPSRKQALGGSLYANASVPPELASVAPLATTLQKADSSTKPAVDEANRDYEKLTNPNNAIPTPPVHAAGLATLVKKLATAEGAVAESIKARQALISGLEKLLDTNKAKLSAEEAQVAELRARKSAIEGRKREVEEAILKGLSVEDQHAISAAPLSVSGGFGTNAESSLQRPNIEALTPPPVESFTPVGSPQPFVPNDVLPEPAAEPIEPIAVPAPPGTTATSTAPVTGIGSPKPPQDVDLSAKITQATPAGDGMNGAVEYHDRSAKKRKLSRSLGEDEMAAFEGDNEIQGLDERMGSLI</sequence>
<dbReference type="Pfam" id="PF04818">
    <property type="entry name" value="CID"/>
    <property type="match status" value="1"/>
</dbReference>
<evidence type="ECO:0000256" key="1">
    <source>
        <dbReference type="SAM" id="Coils"/>
    </source>
</evidence>
<gene>
    <name evidence="3" type="ORF">EI97DRAFT_430679</name>
</gene>
<dbReference type="GeneID" id="54550926"/>
<dbReference type="OrthoDB" id="10069473at2759"/>
<accession>A0A6A6JTS9</accession>
<dbReference type="RefSeq" id="XP_033657183.1">
    <property type="nucleotide sequence ID" value="XM_033797751.1"/>
</dbReference>
<dbReference type="Proteomes" id="UP000800097">
    <property type="component" value="Unassembled WGS sequence"/>
</dbReference>
<dbReference type="AlphaFoldDB" id="A0A6A6JTS9"/>
<dbReference type="Gene3D" id="1.25.40.90">
    <property type="match status" value="1"/>
</dbReference>
<dbReference type="SUPFAM" id="SSF48464">
    <property type="entry name" value="ENTH/VHS domain"/>
    <property type="match status" value="1"/>
</dbReference>
<organism evidence="3 4">
    <name type="scientific">Westerdykella ornata</name>
    <dbReference type="NCBI Taxonomy" id="318751"/>
    <lineage>
        <taxon>Eukaryota</taxon>
        <taxon>Fungi</taxon>
        <taxon>Dikarya</taxon>
        <taxon>Ascomycota</taxon>
        <taxon>Pezizomycotina</taxon>
        <taxon>Dothideomycetes</taxon>
        <taxon>Pleosporomycetidae</taxon>
        <taxon>Pleosporales</taxon>
        <taxon>Sporormiaceae</taxon>
        <taxon>Westerdykella</taxon>
    </lineage>
</organism>
<feature type="domain" description="CID" evidence="2">
    <location>
        <begin position="1"/>
        <end position="135"/>
    </location>
</feature>
<dbReference type="GO" id="GO:0099122">
    <property type="term" value="F:RNA polymerase II C-terminal domain binding"/>
    <property type="evidence" value="ECO:0007669"/>
    <property type="project" value="InterPro"/>
</dbReference>
<dbReference type="EMBL" id="ML986486">
    <property type="protein sequence ID" value="KAF2279644.1"/>
    <property type="molecule type" value="Genomic_DNA"/>
</dbReference>
<evidence type="ECO:0000313" key="4">
    <source>
        <dbReference type="Proteomes" id="UP000800097"/>
    </source>
</evidence>
<dbReference type="PROSITE" id="PS51391">
    <property type="entry name" value="CID"/>
    <property type="match status" value="1"/>
</dbReference>
<dbReference type="InterPro" id="IPR008942">
    <property type="entry name" value="ENTH_VHS"/>
</dbReference>
<dbReference type="PANTHER" id="PTHR12460">
    <property type="entry name" value="CYCLIN-DEPENDENT KINASE INHIBITOR-RELATED PROTEIN"/>
    <property type="match status" value="1"/>
</dbReference>
<dbReference type="InterPro" id="IPR047883">
    <property type="entry name" value="Rtt103-like_CID"/>
</dbReference>
<dbReference type="SMART" id="SM00582">
    <property type="entry name" value="RPR"/>
    <property type="match status" value="1"/>
</dbReference>
<feature type="coiled-coil region" evidence="1">
    <location>
        <begin position="236"/>
        <end position="270"/>
    </location>
</feature>
<dbReference type="PANTHER" id="PTHR12460:SF0">
    <property type="entry name" value="CID DOMAIN-CONTAINING PROTEIN-RELATED"/>
    <property type="match status" value="1"/>
</dbReference>
<reference evidence="3" key="1">
    <citation type="journal article" date="2020" name="Stud. Mycol.">
        <title>101 Dothideomycetes genomes: a test case for predicting lifestyles and emergence of pathogens.</title>
        <authorList>
            <person name="Haridas S."/>
            <person name="Albert R."/>
            <person name="Binder M."/>
            <person name="Bloem J."/>
            <person name="Labutti K."/>
            <person name="Salamov A."/>
            <person name="Andreopoulos B."/>
            <person name="Baker S."/>
            <person name="Barry K."/>
            <person name="Bills G."/>
            <person name="Bluhm B."/>
            <person name="Cannon C."/>
            <person name="Castanera R."/>
            <person name="Culley D."/>
            <person name="Daum C."/>
            <person name="Ezra D."/>
            <person name="Gonzalez J."/>
            <person name="Henrissat B."/>
            <person name="Kuo A."/>
            <person name="Liang C."/>
            <person name="Lipzen A."/>
            <person name="Lutzoni F."/>
            <person name="Magnuson J."/>
            <person name="Mondo S."/>
            <person name="Nolan M."/>
            <person name="Ohm R."/>
            <person name="Pangilinan J."/>
            <person name="Park H.-J."/>
            <person name="Ramirez L."/>
            <person name="Alfaro M."/>
            <person name="Sun H."/>
            <person name="Tritt A."/>
            <person name="Yoshinaga Y."/>
            <person name="Zwiers L.-H."/>
            <person name="Turgeon B."/>
            <person name="Goodwin S."/>
            <person name="Spatafora J."/>
            <person name="Crous P."/>
            <person name="Grigoriev I."/>
        </authorList>
    </citation>
    <scope>NUCLEOTIDE SEQUENCE</scope>
    <source>
        <strain evidence="3">CBS 379.55</strain>
    </source>
</reference>